<dbReference type="InterPro" id="IPR026607">
    <property type="entry name" value="DMRT"/>
</dbReference>
<sequence>VPLNLLPSDISDDENSMMDEKEEDEEKKYFCQRCLNHDQHFPRKGHKTECSYANCPCPACAMVEQRRQLNNMISKKKVVHFPNPKCARCYAHGVFSRLRGHKKDQCIFQHCNCEPCQLVDTRRNLMARQIRLRRIQNKSRKEGGTKGGGVSKMHGLPSVNTRDDSPLIPIRPIAMAPPSLSSLSPSLSPSSTT</sequence>
<keyword evidence="3 5" id="KW-0238">DNA-binding</keyword>
<feature type="region of interest" description="Disordered" evidence="6">
    <location>
        <begin position="134"/>
        <end position="193"/>
    </location>
</feature>
<dbReference type="EMBL" id="BTSX01000002">
    <property type="protein sequence ID" value="GMS84489.1"/>
    <property type="molecule type" value="Genomic_DNA"/>
</dbReference>
<evidence type="ECO:0000256" key="3">
    <source>
        <dbReference type="ARBA" id="ARBA00023125"/>
    </source>
</evidence>
<dbReference type="Gene3D" id="4.10.1040.10">
    <property type="entry name" value="DM DNA-binding domain"/>
    <property type="match status" value="2"/>
</dbReference>
<dbReference type="GO" id="GO:0000981">
    <property type="term" value="F:DNA-binding transcription factor activity, RNA polymerase II-specific"/>
    <property type="evidence" value="ECO:0007669"/>
    <property type="project" value="TreeGrafter"/>
</dbReference>
<dbReference type="InterPro" id="IPR036407">
    <property type="entry name" value="DM_DNA-bd_sf"/>
</dbReference>
<organism evidence="8 9">
    <name type="scientific">Pristionchus entomophagus</name>
    <dbReference type="NCBI Taxonomy" id="358040"/>
    <lineage>
        <taxon>Eukaryota</taxon>
        <taxon>Metazoa</taxon>
        <taxon>Ecdysozoa</taxon>
        <taxon>Nematoda</taxon>
        <taxon>Chromadorea</taxon>
        <taxon>Rhabditida</taxon>
        <taxon>Rhabditina</taxon>
        <taxon>Diplogasteromorpha</taxon>
        <taxon>Diplogasteroidea</taxon>
        <taxon>Neodiplogasteridae</taxon>
        <taxon>Pristionchus</taxon>
    </lineage>
</organism>
<protein>
    <recommendedName>
        <fullName evidence="7">DM domain-containing protein</fullName>
    </recommendedName>
</protein>
<dbReference type="PANTHER" id="PTHR12322:SF125">
    <property type="entry name" value="PROTEIN MALE ABNORMAL 3"/>
    <property type="match status" value="1"/>
</dbReference>
<dbReference type="PROSITE" id="PS50809">
    <property type="entry name" value="DM_2"/>
    <property type="match status" value="2"/>
</dbReference>
<dbReference type="InterPro" id="IPR001275">
    <property type="entry name" value="DM_DNA-bd"/>
</dbReference>
<dbReference type="AlphaFoldDB" id="A0AAV5SW64"/>
<proteinExistence type="predicted"/>
<feature type="domain" description="DM" evidence="7">
    <location>
        <begin position="31"/>
        <end position="77"/>
    </location>
</feature>
<evidence type="ECO:0000256" key="2">
    <source>
        <dbReference type="ARBA" id="ARBA00022833"/>
    </source>
</evidence>
<evidence type="ECO:0000313" key="9">
    <source>
        <dbReference type="Proteomes" id="UP001432027"/>
    </source>
</evidence>
<feature type="non-terminal residue" evidence="8">
    <location>
        <position position="1"/>
    </location>
</feature>
<evidence type="ECO:0000256" key="5">
    <source>
        <dbReference type="PROSITE-ProRule" id="PRU00070"/>
    </source>
</evidence>
<keyword evidence="4 5" id="KW-0539">Nucleus</keyword>
<dbReference type="Proteomes" id="UP001432027">
    <property type="component" value="Unassembled WGS sequence"/>
</dbReference>
<dbReference type="PANTHER" id="PTHR12322">
    <property type="entry name" value="DOUBLESEX AND MAB-3 RELATED TRANSCRIPTION FACTOR DMRT"/>
    <property type="match status" value="1"/>
</dbReference>
<keyword evidence="2 5" id="KW-0862">Zinc</keyword>
<dbReference type="GO" id="GO:0046872">
    <property type="term" value="F:metal ion binding"/>
    <property type="evidence" value="ECO:0007669"/>
    <property type="project" value="UniProtKB-KW"/>
</dbReference>
<dbReference type="PROSITE" id="PS40000">
    <property type="entry name" value="DM_1"/>
    <property type="match status" value="2"/>
</dbReference>
<feature type="DNA-binding region" description="DM" evidence="5">
    <location>
        <begin position="86"/>
        <end position="134"/>
    </location>
</feature>
<reference evidence="8" key="1">
    <citation type="submission" date="2023-10" db="EMBL/GenBank/DDBJ databases">
        <title>Genome assembly of Pristionchus species.</title>
        <authorList>
            <person name="Yoshida K."/>
            <person name="Sommer R.J."/>
        </authorList>
    </citation>
    <scope>NUCLEOTIDE SEQUENCE</scope>
    <source>
        <strain evidence="8">RS0144</strain>
    </source>
</reference>
<accession>A0AAV5SW64</accession>
<dbReference type="GO" id="GO:0007548">
    <property type="term" value="P:sex differentiation"/>
    <property type="evidence" value="ECO:0007669"/>
    <property type="project" value="TreeGrafter"/>
</dbReference>
<dbReference type="Pfam" id="PF00751">
    <property type="entry name" value="DM"/>
    <property type="match status" value="2"/>
</dbReference>
<dbReference type="GO" id="GO:0005634">
    <property type="term" value="C:nucleus"/>
    <property type="evidence" value="ECO:0007669"/>
    <property type="project" value="UniProtKB-SubCell"/>
</dbReference>
<feature type="domain" description="DM" evidence="7">
    <location>
        <begin position="86"/>
        <end position="134"/>
    </location>
</feature>
<feature type="DNA-binding region" description="DM" evidence="5">
    <location>
        <begin position="31"/>
        <end position="77"/>
    </location>
</feature>
<keyword evidence="1 5" id="KW-0479">Metal-binding</keyword>
<evidence type="ECO:0000256" key="1">
    <source>
        <dbReference type="ARBA" id="ARBA00022723"/>
    </source>
</evidence>
<evidence type="ECO:0000313" key="8">
    <source>
        <dbReference type="EMBL" id="GMS84489.1"/>
    </source>
</evidence>
<dbReference type="SUPFAM" id="SSF82927">
    <property type="entry name" value="Cysteine-rich DNA binding domain, (DM domain)"/>
    <property type="match status" value="2"/>
</dbReference>
<feature type="compositionally biased region" description="Low complexity" evidence="6">
    <location>
        <begin position="177"/>
        <end position="193"/>
    </location>
</feature>
<dbReference type="GO" id="GO:0000978">
    <property type="term" value="F:RNA polymerase II cis-regulatory region sequence-specific DNA binding"/>
    <property type="evidence" value="ECO:0007669"/>
    <property type="project" value="TreeGrafter"/>
</dbReference>
<evidence type="ECO:0000259" key="7">
    <source>
        <dbReference type="PROSITE" id="PS50809"/>
    </source>
</evidence>
<comment type="caution">
    <text evidence="8">The sequence shown here is derived from an EMBL/GenBank/DDBJ whole genome shotgun (WGS) entry which is preliminary data.</text>
</comment>
<dbReference type="SMART" id="SM00301">
    <property type="entry name" value="DM"/>
    <property type="match status" value="2"/>
</dbReference>
<name>A0AAV5SW64_9BILA</name>
<gene>
    <name evidence="8" type="ORF">PENTCL1PPCAC_6664</name>
</gene>
<evidence type="ECO:0000256" key="6">
    <source>
        <dbReference type="SAM" id="MobiDB-lite"/>
    </source>
</evidence>
<evidence type="ECO:0000256" key="4">
    <source>
        <dbReference type="ARBA" id="ARBA00023242"/>
    </source>
</evidence>
<comment type="subcellular location">
    <subcellularLocation>
        <location evidence="5">Nucleus</location>
    </subcellularLocation>
</comment>
<keyword evidence="9" id="KW-1185">Reference proteome</keyword>